<dbReference type="PROSITE" id="PS51450">
    <property type="entry name" value="LRR"/>
    <property type="match status" value="3"/>
</dbReference>
<dbReference type="OrthoDB" id="5954088at2759"/>
<dbReference type="PANTHER" id="PTHR45973:SF35">
    <property type="entry name" value="LEUCINE-RICH REPEAT-CONTAINING PROTEIN 43"/>
    <property type="match status" value="1"/>
</dbReference>
<keyword evidence="2" id="KW-0677">Repeat</keyword>
<gene>
    <name evidence="3" type="ORF">EVEC_LOCUS7179</name>
</gene>
<name>A0A0N4VB00_ENTVE</name>
<evidence type="ECO:0000313" key="3">
    <source>
        <dbReference type="EMBL" id="VDD92428.1"/>
    </source>
</evidence>
<dbReference type="EMBL" id="UXUI01008810">
    <property type="protein sequence ID" value="VDD92428.1"/>
    <property type="molecule type" value="Genomic_DNA"/>
</dbReference>
<dbReference type="SMART" id="SM00369">
    <property type="entry name" value="LRR_TYP"/>
    <property type="match status" value="3"/>
</dbReference>
<dbReference type="PANTHER" id="PTHR45973">
    <property type="entry name" value="PROTEIN PHOSPHATASE 1 REGULATORY SUBUNIT SDS22-RELATED"/>
    <property type="match status" value="1"/>
</dbReference>
<evidence type="ECO:0000256" key="2">
    <source>
        <dbReference type="ARBA" id="ARBA00022737"/>
    </source>
</evidence>
<dbReference type="Gene3D" id="3.80.10.10">
    <property type="entry name" value="Ribonuclease Inhibitor"/>
    <property type="match status" value="1"/>
</dbReference>
<dbReference type="InterPro" id="IPR032675">
    <property type="entry name" value="LRR_dom_sf"/>
</dbReference>
<reference evidence="3 4" key="2">
    <citation type="submission" date="2018-10" db="EMBL/GenBank/DDBJ databases">
        <authorList>
            <consortium name="Pathogen Informatics"/>
        </authorList>
    </citation>
    <scope>NUCLEOTIDE SEQUENCE [LARGE SCALE GENOMIC DNA]</scope>
</reference>
<organism evidence="5">
    <name type="scientific">Enterobius vermicularis</name>
    <name type="common">Human pinworm</name>
    <dbReference type="NCBI Taxonomy" id="51028"/>
    <lineage>
        <taxon>Eukaryota</taxon>
        <taxon>Metazoa</taxon>
        <taxon>Ecdysozoa</taxon>
        <taxon>Nematoda</taxon>
        <taxon>Chromadorea</taxon>
        <taxon>Rhabditida</taxon>
        <taxon>Spirurina</taxon>
        <taxon>Oxyuridomorpha</taxon>
        <taxon>Oxyuroidea</taxon>
        <taxon>Oxyuridae</taxon>
        <taxon>Enterobius</taxon>
    </lineage>
</organism>
<accession>A0A0N4VB00</accession>
<dbReference type="WBParaSite" id="EVEC_0000769501-mRNA-1">
    <property type="protein sequence ID" value="EVEC_0000769501-mRNA-1"/>
    <property type="gene ID" value="EVEC_0000769501"/>
</dbReference>
<sequence>MGSNRGELGRGLSTPFRSTMYDCLIWQIRTPFLQKDFLKDNKVTLAGLPVMEKMGHLVEINLASNKINSLAMLGGLSSLCNLKSLVLSDNKIESLQDAERHLPSKLRHLDLSDNMVAELSEVFGLAFLRELESLVWKGNPCVSNGREFDYRPFVSCCCAQSLNSLDGKEISEIEILKGKCELLLTKGKLRKCQDHKTLCEYLSEECPRNSSEFAGDADFKKRVMKVLTKRREYLNFVNQNAHLEPSSFCSLPPSPYAQWAENDPNHTSVSENCASEKAVAEKENSFFDIESG</sequence>
<reference evidence="5" key="1">
    <citation type="submission" date="2017-02" db="UniProtKB">
        <authorList>
            <consortium name="WormBaseParasite"/>
        </authorList>
    </citation>
    <scope>IDENTIFICATION</scope>
</reference>
<dbReference type="InterPro" id="IPR003591">
    <property type="entry name" value="Leu-rich_rpt_typical-subtyp"/>
</dbReference>
<protein>
    <submittedName>
        <fullName evidence="5">Leucine rich repeat-containing protein</fullName>
    </submittedName>
</protein>
<dbReference type="InterPro" id="IPR050576">
    <property type="entry name" value="Cilia_flagella_integrity"/>
</dbReference>
<dbReference type="InterPro" id="IPR001611">
    <property type="entry name" value="Leu-rich_rpt"/>
</dbReference>
<evidence type="ECO:0000256" key="1">
    <source>
        <dbReference type="ARBA" id="ARBA00022614"/>
    </source>
</evidence>
<proteinExistence type="predicted"/>
<dbReference type="STRING" id="51028.A0A0N4VB00"/>
<dbReference type="AlphaFoldDB" id="A0A0N4VB00"/>
<dbReference type="SUPFAM" id="SSF52058">
    <property type="entry name" value="L domain-like"/>
    <property type="match status" value="1"/>
</dbReference>
<evidence type="ECO:0000313" key="5">
    <source>
        <dbReference type="WBParaSite" id="EVEC_0000769501-mRNA-1"/>
    </source>
</evidence>
<evidence type="ECO:0000313" key="4">
    <source>
        <dbReference type="Proteomes" id="UP000274131"/>
    </source>
</evidence>
<keyword evidence="1" id="KW-0433">Leucine-rich repeat</keyword>
<dbReference type="Proteomes" id="UP000274131">
    <property type="component" value="Unassembled WGS sequence"/>
</dbReference>
<keyword evidence="4" id="KW-1185">Reference proteome</keyword>